<comment type="similarity">
    <text evidence="6">Belongs to the GPI family.</text>
</comment>
<accession>A0ABD3LPS3</accession>
<evidence type="ECO:0000256" key="6">
    <source>
        <dbReference type="RuleBase" id="RU000612"/>
    </source>
</evidence>
<evidence type="ECO:0000256" key="3">
    <source>
        <dbReference type="ARBA" id="ARBA00022432"/>
    </source>
</evidence>
<dbReference type="CDD" id="cd05016">
    <property type="entry name" value="SIS_PGI_2"/>
    <property type="match status" value="1"/>
</dbReference>
<dbReference type="PROSITE" id="PS51463">
    <property type="entry name" value="P_GLUCOSE_ISOMERASE_3"/>
    <property type="match status" value="1"/>
</dbReference>
<dbReference type="InterPro" id="IPR046348">
    <property type="entry name" value="SIS_dom_sf"/>
</dbReference>
<dbReference type="PANTHER" id="PTHR11469:SF1">
    <property type="entry name" value="GLUCOSE-6-PHOSPHATE ISOMERASE"/>
    <property type="match status" value="1"/>
</dbReference>
<keyword evidence="5 6" id="KW-0413">Isomerase</keyword>
<dbReference type="Pfam" id="PF00342">
    <property type="entry name" value="PGI"/>
    <property type="match status" value="2"/>
</dbReference>
<evidence type="ECO:0000313" key="8">
    <source>
        <dbReference type="Proteomes" id="UP001634007"/>
    </source>
</evidence>
<dbReference type="InterPro" id="IPR018189">
    <property type="entry name" value="Phosphoglucose_isomerase_CS"/>
</dbReference>
<comment type="subcellular location">
    <subcellularLocation>
        <location evidence="1">Cytoplasm</location>
    </subcellularLocation>
</comment>
<sequence>MLAGASFMDGATRTKVVKNNPAALLALCWYWASDGVGSKDMVILPYKDSLLLFSWYLRQFDLDVLGVNQGLTVYGNKGSTDQHAYKQQLREGVHNFFVTFIEVLCERPPGHDWELEPSVTCGDYLFGMLQGTGYALYANDRESITVTVEEVTPRSVGALIALYERAVEIYASLVNINAYHQPGVEAGKKAAAEVFARQKRFWLYSMRPGILLEQACLKWKLSALKERGTLKETVERGGRNMDKKKSKLVGIADDGQKESRIERTYEFD</sequence>
<evidence type="ECO:0000256" key="1">
    <source>
        <dbReference type="ARBA" id="ARBA00004496"/>
    </source>
</evidence>
<organism evidence="7 8">
    <name type="scientific">Eucalyptus globulus</name>
    <name type="common">Tasmanian blue gum</name>
    <dbReference type="NCBI Taxonomy" id="34317"/>
    <lineage>
        <taxon>Eukaryota</taxon>
        <taxon>Viridiplantae</taxon>
        <taxon>Streptophyta</taxon>
        <taxon>Embryophyta</taxon>
        <taxon>Tracheophyta</taxon>
        <taxon>Spermatophyta</taxon>
        <taxon>Magnoliopsida</taxon>
        <taxon>eudicotyledons</taxon>
        <taxon>Gunneridae</taxon>
        <taxon>Pentapetalae</taxon>
        <taxon>rosids</taxon>
        <taxon>malvids</taxon>
        <taxon>Myrtales</taxon>
        <taxon>Myrtaceae</taxon>
        <taxon>Myrtoideae</taxon>
        <taxon>Eucalypteae</taxon>
        <taxon>Eucalyptus</taxon>
    </lineage>
</organism>
<comment type="catalytic activity">
    <reaction evidence="6">
        <text>alpha-D-glucose 6-phosphate = beta-D-fructose 6-phosphate</text>
        <dbReference type="Rhea" id="RHEA:11816"/>
        <dbReference type="ChEBI" id="CHEBI:57634"/>
        <dbReference type="ChEBI" id="CHEBI:58225"/>
        <dbReference type="EC" id="5.3.1.9"/>
    </reaction>
</comment>
<dbReference type="GO" id="GO:0004347">
    <property type="term" value="F:glucose-6-phosphate isomerase activity"/>
    <property type="evidence" value="ECO:0007669"/>
    <property type="project" value="UniProtKB-EC"/>
</dbReference>
<protein>
    <recommendedName>
        <fullName evidence="2 6">Glucose-6-phosphate isomerase</fullName>
        <ecNumber evidence="2 6">5.3.1.9</ecNumber>
    </recommendedName>
</protein>
<evidence type="ECO:0000256" key="5">
    <source>
        <dbReference type="ARBA" id="ARBA00023235"/>
    </source>
</evidence>
<dbReference type="Gene3D" id="3.40.50.10490">
    <property type="entry name" value="Glucose-6-phosphate isomerase like protein, domain 1"/>
    <property type="match status" value="1"/>
</dbReference>
<keyword evidence="3 6" id="KW-0312">Gluconeogenesis</keyword>
<dbReference type="GO" id="GO:0006094">
    <property type="term" value="P:gluconeogenesis"/>
    <property type="evidence" value="ECO:0007669"/>
    <property type="project" value="UniProtKB-KW"/>
</dbReference>
<evidence type="ECO:0000256" key="4">
    <source>
        <dbReference type="ARBA" id="ARBA00023152"/>
    </source>
</evidence>
<comment type="pathway">
    <text evidence="6">Carbohydrate degradation; glycolysis; D-glyceraldehyde 3-phosphate and glycerone phosphate from D-glucose: step 2/4.</text>
</comment>
<dbReference type="InterPro" id="IPR035482">
    <property type="entry name" value="SIS_PGI_2"/>
</dbReference>
<dbReference type="PROSITE" id="PS00174">
    <property type="entry name" value="P_GLUCOSE_ISOMERASE_2"/>
    <property type="match status" value="1"/>
</dbReference>
<dbReference type="PANTHER" id="PTHR11469">
    <property type="entry name" value="GLUCOSE-6-PHOSPHATE ISOMERASE"/>
    <property type="match status" value="1"/>
</dbReference>
<comment type="caution">
    <text evidence="7">The sequence shown here is derived from an EMBL/GenBank/DDBJ whole genome shotgun (WGS) entry which is preliminary data.</text>
</comment>
<dbReference type="Proteomes" id="UP001634007">
    <property type="component" value="Unassembled WGS sequence"/>
</dbReference>
<dbReference type="SUPFAM" id="SSF53697">
    <property type="entry name" value="SIS domain"/>
    <property type="match status" value="1"/>
</dbReference>
<dbReference type="GO" id="GO:0006096">
    <property type="term" value="P:glycolytic process"/>
    <property type="evidence" value="ECO:0007669"/>
    <property type="project" value="UniProtKB-KW"/>
</dbReference>
<dbReference type="EC" id="5.3.1.9" evidence="2 6"/>
<dbReference type="EMBL" id="JBJKBG010000001">
    <property type="protein sequence ID" value="KAL3752549.1"/>
    <property type="molecule type" value="Genomic_DNA"/>
</dbReference>
<proteinExistence type="inferred from homology"/>
<reference evidence="7 8" key="1">
    <citation type="submission" date="2024-11" db="EMBL/GenBank/DDBJ databases">
        <title>Chromosome-level genome assembly of Eucalyptus globulus Labill. provides insights into its genome evolution.</title>
        <authorList>
            <person name="Li X."/>
        </authorList>
    </citation>
    <scope>NUCLEOTIDE SEQUENCE [LARGE SCALE GENOMIC DNA]</scope>
    <source>
        <strain evidence="7">CL2024</strain>
        <tissue evidence="7">Fresh tender leaves</tissue>
    </source>
</reference>
<keyword evidence="8" id="KW-1185">Reference proteome</keyword>
<evidence type="ECO:0000313" key="7">
    <source>
        <dbReference type="EMBL" id="KAL3752549.1"/>
    </source>
</evidence>
<dbReference type="PRINTS" id="PR00662">
    <property type="entry name" value="G6PISOMERASE"/>
</dbReference>
<name>A0ABD3LPS3_EUCGL</name>
<dbReference type="FunFam" id="3.40.50.10490:FF:000021">
    <property type="entry name" value="Glucose-6-phosphate isomerase"/>
    <property type="match status" value="1"/>
</dbReference>
<keyword evidence="4 6" id="KW-0324">Glycolysis</keyword>
<dbReference type="AlphaFoldDB" id="A0ABD3LPS3"/>
<gene>
    <name evidence="7" type="ORF">ACJRO7_000024</name>
</gene>
<dbReference type="GO" id="GO:0005737">
    <property type="term" value="C:cytoplasm"/>
    <property type="evidence" value="ECO:0007669"/>
    <property type="project" value="UniProtKB-SubCell"/>
</dbReference>
<dbReference type="InterPro" id="IPR001672">
    <property type="entry name" value="G6P_Isomerase"/>
</dbReference>
<evidence type="ECO:0000256" key="2">
    <source>
        <dbReference type="ARBA" id="ARBA00011952"/>
    </source>
</evidence>